<feature type="domain" description="Activator of Hsp90 ATPase homologue 1/2-like C-terminal" evidence="2">
    <location>
        <begin position="16"/>
        <end position="142"/>
    </location>
</feature>
<accession>A0A328HAD3</accession>
<comment type="similarity">
    <text evidence="1">Belongs to the AHA1 family.</text>
</comment>
<dbReference type="RefSeq" id="WP_111905580.1">
    <property type="nucleotide sequence ID" value="NZ_QLNP01000103.1"/>
</dbReference>
<dbReference type="Pfam" id="PF08327">
    <property type="entry name" value="AHSA1"/>
    <property type="match status" value="1"/>
</dbReference>
<organism evidence="3 4">
    <name type="scientific">Arthrobacter globiformis</name>
    <dbReference type="NCBI Taxonomy" id="1665"/>
    <lineage>
        <taxon>Bacteria</taxon>
        <taxon>Bacillati</taxon>
        <taxon>Actinomycetota</taxon>
        <taxon>Actinomycetes</taxon>
        <taxon>Micrococcales</taxon>
        <taxon>Micrococcaceae</taxon>
        <taxon>Arthrobacter</taxon>
    </lineage>
</organism>
<reference evidence="3 4" key="1">
    <citation type="submission" date="2018-04" db="EMBL/GenBank/DDBJ databases">
        <title>Bacteria isolated from cave deposits of Manipur.</title>
        <authorList>
            <person name="Sahoo D."/>
            <person name="Sarangthem I."/>
            <person name="Nandeibam J."/>
        </authorList>
    </citation>
    <scope>NUCLEOTIDE SEQUENCE [LARGE SCALE GENOMIC DNA]</scope>
    <source>
        <strain evidence="4">mrc11</strain>
    </source>
</reference>
<dbReference type="CDD" id="cd07814">
    <property type="entry name" value="SRPBCC_CalC_Aha1-like"/>
    <property type="match status" value="1"/>
</dbReference>
<gene>
    <name evidence="3" type="ORF">DBZ45_20005</name>
</gene>
<comment type="caution">
    <text evidence="3">The sequence shown here is derived from an EMBL/GenBank/DDBJ whole genome shotgun (WGS) entry which is preliminary data.</text>
</comment>
<dbReference type="InterPro" id="IPR023393">
    <property type="entry name" value="START-like_dom_sf"/>
</dbReference>
<dbReference type="InterPro" id="IPR013538">
    <property type="entry name" value="ASHA1/2-like_C"/>
</dbReference>
<protein>
    <submittedName>
        <fullName evidence="3">SRPBCC domain-containing protein</fullName>
    </submittedName>
</protein>
<evidence type="ECO:0000259" key="2">
    <source>
        <dbReference type="Pfam" id="PF08327"/>
    </source>
</evidence>
<sequence length="143" mass="15836">MDKQARDAEASAVVAARPERVWKALTDPADVKEYFLGTNVTSTWREGESVTFEGEWQGKSYQDKGTVLEVRPNELLRITHYSPLSGLADEPDSYHTVEYGLEPVAEGTRVSIAQGNNKSADEAAESEKLWGMVLGNLKEYLEG</sequence>
<dbReference type="AlphaFoldDB" id="A0A328HAD3"/>
<evidence type="ECO:0000313" key="4">
    <source>
        <dbReference type="Proteomes" id="UP000249166"/>
    </source>
</evidence>
<evidence type="ECO:0000256" key="1">
    <source>
        <dbReference type="ARBA" id="ARBA00006817"/>
    </source>
</evidence>
<dbReference type="SUPFAM" id="SSF55961">
    <property type="entry name" value="Bet v1-like"/>
    <property type="match status" value="1"/>
</dbReference>
<dbReference type="Proteomes" id="UP000249166">
    <property type="component" value="Unassembled WGS sequence"/>
</dbReference>
<dbReference type="Gene3D" id="3.30.530.20">
    <property type="match status" value="1"/>
</dbReference>
<proteinExistence type="inferred from homology"/>
<dbReference type="OrthoDB" id="9803476at2"/>
<evidence type="ECO:0000313" key="3">
    <source>
        <dbReference type="EMBL" id="RAM35498.1"/>
    </source>
</evidence>
<dbReference type="EMBL" id="QLNP01000103">
    <property type="protein sequence ID" value="RAM35498.1"/>
    <property type="molecule type" value="Genomic_DNA"/>
</dbReference>
<name>A0A328HAD3_ARTGO</name>